<evidence type="ECO:0000313" key="1">
    <source>
        <dbReference type="EMBL" id="MBW88177.1"/>
    </source>
</evidence>
<protein>
    <submittedName>
        <fullName evidence="1">Uncharacterized protein</fullName>
    </submittedName>
</protein>
<dbReference type="AlphaFoldDB" id="A0A2P2J477"/>
<reference evidence="1" key="1">
    <citation type="submission" date="2018-02" db="EMBL/GenBank/DDBJ databases">
        <title>Rhizophora mucronata_Transcriptome.</title>
        <authorList>
            <person name="Meera S.P."/>
            <person name="Sreeshan A."/>
            <person name="Augustine A."/>
        </authorList>
    </citation>
    <scope>NUCLEOTIDE SEQUENCE</scope>
    <source>
        <tissue evidence="1">Leaf</tissue>
    </source>
</reference>
<proteinExistence type="predicted"/>
<dbReference type="EMBL" id="GGEC01007694">
    <property type="protein sequence ID" value="MBW88177.1"/>
    <property type="molecule type" value="Transcribed_RNA"/>
</dbReference>
<accession>A0A2P2J477</accession>
<name>A0A2P2J477_RHIMU</name>
<organism evidence="1">
    <name type="scientific">Rhizophora mucronata</name>
    <name type="common">Asiatic mangrove</name>
    <dbReference type="NCBI Taxonomy" id="61149"/>
    <lineage>
        <taxon>Eukaryota</taxon>
        <taxon>Viridiplantae</taxon>
        <taxon>Streptophyta</taxon>
        <taxon>Embryophyta</taxon>
        <taxon>Tracheophyta</taxon>
        <taxon>Spermatophyta</taxon>
        <taxon>Magnoliopsida</taxon>
        <taxon>eudicotyledons</taxon>
        <taxon>Gunneridae</taxon>
        <taxon>Pentapetalae</taxon>
        <taxon>rosids</taxon>
        <taxon>fabids</taxon>
        <taxon>Malpighiales</taxon>
        <taxon>Rhizophoraceae</taxon>
        <taxon>Rhizophora</taxon>
    </lineage>
</organism>
<sequence>MIMIKKMFQNSTHRVPRFLLSVYLCLAARILCFLRKLFSLLGALSCNMGILK</sequence>